<dbReference type="InterPro" id="IPR018211">
    <property type="entry name" value="ADH_Fe_CS"/>
</dbReference>
<dbReference type="PANTHER" id="PTHR43633">
    <property type="entry name" value="ALCOHOL DEHYDROGENASE YQHD"/>
    <property type="match status" value="1"/>
</dbReference>
<dbReference type="Pfam" id="PF25137">
    <property type="entry name" value="ADH_Fe_C"/>
    <property type="match status" value="1"/>
</dbReference>
<evidence type="ECO:0000256" key="3">
    <source>
        <dbReference type="ARBA" id="ARBA00023002"/>
    </source>
</evidence>
<dbReference type="GO" id="GO:1990002">
    <property type="term" value="F:methylglyoxal reductase (NADPH) (acetol producing) activity"/>
    <property type="evidence" value="ECO:0007669"/>
    <property type="project" value="TreeGrafter"/>
</dbReference>
<dbReference type="GO" id="GO:0005829">
    <property type="term" value="C:cytosol"/>
    <property type="evidence" value="ECO:0007669"/>
    <property type="project" value="TreeGrafter"/>
</dbReference>
<reference evidence="6" key="1">
    <citation type="submission" date="2022-01" db="EMBL/GenBank/DDBJ databases">
        <title>Whole genome-based taxonomy of the Shewanellaceae.</title>
        <authorList>
            <person name="Martin-Rodriguez A.J."/>
        </authorList>
    </citation>
    <scope>NUCLEOTIDE SEQUENCE</scope>
    <source>
        <strain evidence="6">DSM 16422</strain>
    </source>
</reference>
<dbReference type="Gene3D" id="3.40.50.1970">
    <property type="match status" value="1"/>
</dbReference>
<dbReference type="PROSITE" id="PS00913">
    <property type="entry name" value="ADH_IRON_1"/>
    <property type="match status" value="1"/>
</dbReference>
<evidence type="ECO:0000259" key="4">
    <source>
        <dbReference type="Pfam" id="PF00465"/>
    </source>
</evidence>
<keyword evidence="3" id="KW-0560">Oxidoreductase</keyword>
<dbReference type="PANTHER" id="PTHR43633:SF1">
    <property type="entry name" value="ALCOHOL DEHYDROGENASE YQHD"/>
    <property type="match status" value="1"/>
</dbReference>
<comment type="cofactor">
    <cofactor evidence="1">
        <name>Fe cation</name>
        <dbReference type="ChEBI" id="CHEBI:24875"/>
    </cofactor>
</comment>
<feature type="domain" description="Alcohol dehydrogenase iron-type/glycerol dehydrogenase GldA" evidence="4">
    <location>
        <begin position="9"/>
        <end position="177"/>
    </location>
</feature>
<dbReference type="EMBL" id="JAKIKP010000017">
    <property type="protein sequence ID" value="MCL1144247.1"/>
    <property type="molecule type" value="Genomic_DNA"/>
</dbReference>
<dbReference type="PROSITE" id="PS00060">
    <property type="entry name" value="ADH_IRON_2"/>
    <property type="match status" value="1"/>
</dbReference>
<evidence type="ECO:0000259" key="5">
    <source>
        <dbReference type="Pfam" id="PF25137"/>
    </source>
</evidence>
<organism evidence="6 7">
    <name type="scientific">Shewanella gaetbuli</name>
    <dbReference type="NCBI Taxonomy" id="220752"/>
    <lineage>
        <taxon>Bacteria</taxon>
        <taxon>Pseudomonadati</taxon>
        <taxon>Pseudomonadota</taxon>
        <taxon>Gammaproteobacteria</taxon>
        <taxon>Alteromonadales</taxon>
        <taxon>Shewanellaceae</taxon>
        <taxon>Shewanella</taxon>
    </lineage>
</organism>
<dbReference type="SUPFAM" id="SSF56796">
    <property type="entry name" value="Dehydroquinate synthase-like"/>
    <property type="match status" value="1"/>
</dbReference>
<evidence type="ECO:0000313" key="7">
    <source>
        <dbReference type="Proteomes" id="UP001139333"/>
    </source>
</evidence>
<accession>A0A9X1ZRG3</accession>
<proteinExistence type="inferred from homology"/>
<dbReference type="AlphaFoldDB" id="A0A9X1ZRG3"/>
<dbReference type="GO" id="GO:0008106">
    <property type="term" value="F:alcohol dehydrogenase (NADP+) activity"/>
    <property type="evidence" value="ECO:0007669"/>
    <property type="project" value="TreeGrafter"/>
</dbReference>
<gene>
    <name evidence="6" type="ORF">L2672_16330</name>
</gene>
<dbReference type="GO" id="GO:0046872">
    <property type="term" value="F:metal ion binding"/>
    <property type="evidence" value="ECO:0007669"/>
    <property type="project" value="InterPro"/>
</dbReference>
<dbReference type="InterPro" id="IPR001670">
    <property type="entry name" value="ADH_Fe/GldA"/>
</dbReference>
<feature type="domain" description="Fe-containing alcohol dehydrogenase-like C-terminal" evidence="5">
    <location>
        <begin position="189"/>
        <end position="358"/>
    </location>
</feature>
<dbReference type="Gene3D" id="1.20.1090.10">
    <property type="entry name" value="Dehydroquinate synthase-like - alpha domain"/>
    <property type="match status" value="1"/>
</dbReference>
<protein>
    <submittedName>
        <fullName evidence="6">Iron-containing alcohol dehydrogenase</fullName>
    </submittedName>
</protein>
<name>A0A9X1ZRG3_9GAMM</name>
<sequence length="387" mass="42386">MQNFNYRNPTHIVFGQDRIEELATLIPANARVLITYGGGSVVRFGTLDKVKAALGDRTVFEFGGIEANPKFDTLMQAVSVARDNQVDFLLAVGGGSVMDGTKFISLAIQYDQDEANLLKYGFTPVPVESDKVIPLGVIATLPATGSEMNAFAVVSYQGGKFPVNHPAIYPTFAFLDPKLTFSLPSIQVANGVVDAFVHVLEQYATYPVDARVQDRMAEGIMRTLIEIGPITVAEPTNYEARANLMWSATSALNGMIGVGVPFDWTTHMIGHELTALFNIDHAQTLAAVLPSVWRVLTPQKHAKLLQYAERVWDITEGSDDERVEQAIAKTEAFFQQVGLKTCLRDHGIEKSQLDDVIKALEAHGMTALSETGKVDLAISRQILEMAW</sequence>
<evidence type="ECO:0000256" key="2">
    <source>
        <dbReference type="ARBA" id="ARBA00007358"/>
    </source>
</evidence>
<dbReference type="InterPro" id="IPR056798">
    <property type="entry name" value="ADH_Fe_C"/>
</dbReference>
<keyword evidence="7" id="KW-1185">Reference proteome</keyword>
<dbReference type="Pfam" id="PF00465">
    <property type="entry name" value="Fe-ADH"/>
    <property type="match status" value="1"/>
</dbReference>
<evidence type="ECO:0000313" key="6">
    <source>
        <dbReference type="EMBL" id="MCL1144247.1"/>
    </source>
</evidence>
<comment type="caution">
    <text evidence="6">The sequence shown here is derived from an EMBL/GenBank/DDBJ whole genome shotgun (WGS) entry which is preliminary data.</text>
</comment>
<dbReference type="GO" id="GO:1990362">
    <property type="term" value="F:butanol dehydrogenase (NAD+) activity"/>
    <property type="evidence" value="ECO:0007669"/>
    <property type="project" value="InterPro"/>
</dbReference>
<comment type="similarity">
    <text evidence="2">Belongs to the iron-containing alcohol dehydrogenase family.</text>
</comment>
<dbReference type="Proteomes" id="UP001139333">
    <property type="component" value="Unassembled WGS sequence"/>
</dbReference>
<dbReference type="FunFam" id="3.40.50.1970:FF:000003">
    <property type="entry name" value="Alcohol dehydrogenase, iron-containing"/>
    <property type="match status" value="1"/>
</dbReference>
<dbReference type="CDD" id="cd08187">
    <property type="entry name" value="BDH"/>
    <property type="match status" value="1"/>
</dbReference>
<dbReference type="InterPro" id="IPR044731">
    <property type="entry name" value="BDH-like"/>
</dbReference>
<evidence type="ECO:0000256" key="1">
    <source>
        <dbReference type="ARBA" id="ARBA00001962"/>
    </source>
</evidence>
<dbReference type="RefSeq" id="WP_248996913.1">
    <property type="nucleotide sequence ID" value="NZ_JAKIKP010000017.1"/>
</dbReference>